<comment type="similarity">
    <text evidence="1">Belongs to the PRORSD1 family.</text>
</comment>
<feature type="domain" description="YbaK/aminoacyl-tRNA synthetase-associated" evidence="2">
    <location>
        <begin position="24"/>
        <end position="148"/>
    </location>
</feature>
<evidence type="ECO:0000313" key="3">
    <source>
        <dbReference type="EMBL" id="MBB4631137.1"/>
    </source>
</evidence>
<evidence type="ECO:0000313" key="4">
    <source>
        <dbReference type="Proteomes" id="UP000566324"/>
    </source>
</evidence>
<dbReference type="PANTHER" id="PTHR31423:SF3">
    <property type="entry name" value="PROLYL-TRNA SYNTHETASE ASSOCIATED DOMAIN-CONTAINING PROTEIN 1-RELATED"/>
    <property type="match status" value="1"/>
</dbReference>
<dbReference type="Gene3D" id="3.90.960.10">
    <property type="entry name" value="YbaK/aminoacyl-tRNA synthetase-associated domain"/>
    <property type="match status" value="1"/>
</dbReference>
<dbReference type="CDD" id="cd04335">
    <property type="entry name" value="PrdX_deacylase"/>
    <property type="match status" value="1"/>
</dbReference>
<proteinExistence type="inferred from homology"/>
<keyword evidence="4" id="KW-1185">Reference proteome</keyword>
<reference evidence="3 4" key="1">
    <citation type="submission" date="2020-08" db="EMBL/GenBank/DDBJ databases">
        <title>Genomic Encyclopedia of Type Strains, Phase IV (KMG-IV): sequencing the most valuable type-strain genomes for metagenomic binning, comparative biology and taxonomic classification.</title>
        <authorList>
            <person name="Goeker M."/>
        </authorList>
    </citation>
    <scope>NUCLEOTIDE SEQUENCE [LARGE SCALE GENOMIC DNA]</scope>
    <source>
        <strain evidence="3 4">DSM 17328</strain>
    </source>
</reference>
<dbReference type="GO" id="GO:0002161">
    <property type="term" value="F:aminoacyl-tRNA deacylase activity"/>
    <property type="evidence" value="ECO:0007669"/>
    <property type="project" value="InterPro"/>
</dbReference>
<dbReference type="InterPro" id="IPR007214">
    <property type="entry name" value="YbaK/aa-tRNA-synth-assoc-dom"/>
</dbReference>
<dbReference type="SUPFAM" id="SSF55826">
    <property type="entry name" value="YbaK/ProRS associated domain"/>
    <property type="match status" value="1"/>
</dbReference>
<keyword evidence="3" id="KW-0378">Hydrolase</keyword>
<dbReference type="PANTHER" id="PTHR31423">
    <property type="entry name" value="YBAK DOMAIN-CONTAINING PROTEIN"/>
    <property type="match status" value="1"/>
</dbReference>
<dbReference type="EC" id="3.1.1.-" evidence="3"/>
<sequence>MASRELDLHGALAGLGISFTVHEHEAVFTVAESDDLHRRIAGAHTKNLFLKDEAGVFFLVTIPAEARANLKALPAVLGSRRLSFGKADDMERLLGITPGSVTPLAAFNDTARAVTVALDAGLAGAEAVNVHPLRNTATVGMSGPDLVRALIAWGHAPIIARIPVLEDK</sequence>
<dbReference type="InterPro" id="IPR040285">
    <property type="entry name" value="ProX/PRXD1"/>
</dbReference>
<accession>A0A7W7AZE4</accession>
<dbReference type="EMBL" id="JACHNZ010000006">
    <property type="protein sequence ID" value="MBB4631137.1"/>
    <property type="molecule type" value="Genomic_DNA"/>
</dbReference>
<dbReference type="InterPro" id="IPR036754">
    <property type="entry name" value="YbaK/aa-tRNA-synt-asso_dom_sf"/>
</dbReference>
<evidence type="ECO:0000259" key="2">
    <source>
        <dbReference type="Pfam" id="PF04073"/>
    </source>
</evidence>
<name>A0A7W7AZE4_9SPHN</name>
<gene>
    <name evidence="3" type="ORF">GGQ98_000744</name>
</gene>
<dbReference type="Pfam" id="PF04073">
    <property type="entry name" value="tRNA_edit"/>
    <property type="match status" value="1"/>
</dbReference>
<protein>
    <submittedName>
        <fullName evidence="3">Ala-tRNA(Pro) deacylase</fullName>
        <ecNumber evidence="3">3.1.1.-</ecNumber>
    </submittedName>
</protein>
<dbReference type="Proteomes" id="UP000566324">
    <property type="component" value="Unassembled WGS sequence"/>
</dbReference>
<dbReference type="RefSeq" id="WP_341534124.1">
    <property type="nucleotide sequence ID" value="NZ_JACHNZ010000006.1"/>
</dbReference>
<evidence type="ECO:0000256" key="1">
    <source>
        <dbReference type="ARBA" id="ARBA00010201"/>
    </source>
</evidence>
<organism evidence="3 4">
    <name type="scientific">Sphingosinicella soli</name>
    <dbReference type="NCBI Taxonomy" id="333708"/>
    <lineage>
        <taxon>Bacteria</taxon>
        <taxon>Pseudomonadati</taxon>
        <taxon>Pseudomonadota</taxon>
        <taxon>Alphaproteobacteria</taxon>
        <taxon>Sphingomonadales</taxon>
        <taxon>Sphingosinicellaceae</taxon>
        <taxon>Sphingosinicella</taxon>
    </lineage>
</organism>
<dbReference type="AlphaFoldDB" id="A0A7W7AZE4"/>
<comment type="caution">
    <text evidence="3">The sequence shown here is derived from an EMBL/GenBank/DDBJ whole genome shotgun (WGS) entry which is preliminary data.</text>
</comment>